<dbReference type="PANTHER" id="PTHR21716:SF68">
    <property type="entry name" value="TRANSPORT PROTEIN YTVI-RELATED"/>
    <property type="match status" value="1"/>
</dbReference>
<feature type="transmembrane region" description="Helical" evidence="6">
    <location>
        <begin position="244"/>
        <end position="269"/>
    </location>
</feature>
<evidence type="ECO:0000313" key="8">
    <source>
        <dbReference type="Proteomes" id="UP000647416"/>
    </source>
</evidence>
<name>A0A926ISM8_9FIRM</name>
<dbReference type="Proteomes" id="UP000647416">
    <property type="component" value="Unassembled WGS sequence"/>
</dbReference>
<dbReference type="RefSeq" id="WP_262432029.1">
    <property type="nucleotide sequence ID" value="NZ_JACRTE010000006.1"/>
</dbReference>
<proteinExistence type="inferred from homology"/>
<dbReference type="InterPro" id="IPR002549">
    <property type="entry name" value="AI-2E-like"/>
</dbReference>
<keyword evidence="4 6" id="KW-1133">Transmembrane helix</keyword>
<dbReference type="NCBIfam" id="TIGR02872">
    <property type="entry name" value="spore_ytvI"/>
    <property type="match status" value="1"/>
</dbReference>
<feature type="transmembrane region" description="Helical" evidence="6">
    <location>
        <begin position="158"/>
        <end position="180"/>
    </location>
</feature>
<feature type="transmembrane region" description="Helical" evidence="6">
    <location>
        <begin position="213"/>
        <end position="238"/>
    </location>
</feature>
<comment type="caution">
    <text evidence="7">The sequence shown here is derived from an EMBL/GenBank/DDBJ whole genome shotgun (WGS) entry which is preliminary data.</text>
</comment>
<evidence type="ECO:0000256" key="2">
    <source>
        <dbReference type="ARBA" id="ARBA00009773"/>
    </source>
</evidence>
<keyword evidence="3 6" id="KW-0812">Transmembrane</keyword>
<evidence type="ECO:0000256" key="4">
    <source>
        <dbReference type="ARBA" id="ARBA00022989"/>
    </source>
</evidence>
<dbReference type="GO" id="GO:0055085">
    <property type="term" value="P:transmembrane transport"/>
    <property type="evidence" value="ECO:0007669"/>
    <property type="project" value="TreeGrafter"/>
</dbReference>
<dbReference type="AlphaFoldDB" id="A0A926ISM8"/>
<keyword evidence="5 6" id="KW-0472">Membrane</keyword>
<keyword evidence="8" id="KW-1185">Reference proteome</keyword>
<feature type="transmembrane region" description="Helical" evidence="6">
    <location>
        <begin position="7"/>
        <end position="27"/>
    </location>
</feature>
<feature type="transmembrane region" description="Helical" evidence="6">
    <location>
        <begin position="64"/>
        <end position="86"/>
    </location>
</feature>
<comment type="subcellular location">
    <subcellularLocation>
        <location evidence="1">Membrane</location>
        <topology evidence="1">Multi-pass membrane protein</topology>
    </subcellularLocation>
</comment>
<sequence length="353" mass="39465">MEKEKAVNFIIVSVYVFAFLGVCIFLAPIILKIVLPFVLAYFISFMITPLSDVLYERCRVPKRIAIVILMLLFISLIILLIFNFIYQAAFAVQSFSQMLSLFFDGEIPSRAKGLYKFYQSLPTSKQIFIDDILINIKDNVSDIVKSAAAVTFDTAKGIAVAVPKIFIFTAVLLLATYFICVKRKELERAIFGVIPKKAKPYIKMLKRCLKKALGGYVNAQLILMCITFAVLFAAFLILRIKYAFLMAALTAFVDALPIFGSGTVLIPWAAVNLLSGDCLKAVYLFGIYLIVMIIRQLSEPKIVGSRLGTDPLVTLFAMFAGFKLAGILGMILAPVFAIIIKEFNDEKRKYRSI</sequence>
<dbReference type="GO" id="GO:0016020">
    <property type="term" value="C:membrane"/>
    <property type="evidence" value="ECO:0007669"/>
    <property type="project" value="UniProtKB-SubCell"/>
</dbReference>
<dbReference type="Pfam" id="PF01594">
    <property type="entry name" value="AI-2E_transport"/>
    <property type="match status" value="1"/>
</dbReference>
<comment type="similarity">
    <text evidence="2">Belongs to the autoinducer-2 exporter (AI-2E) (TC 2.A.86) family.</text>
</comment>
<evidence type="ECO:0000256" key="3">
    <source>
        <dbReference type="ARBA" id="ARBA00022692"/>
    </source>
</evidence>
<dbReference type="PANTHER" id="PTHR21716">
    <property type="entry name" value="TRANSMEMBRANE PROTEIN"/>
    <property type="match status" value="1"/>
</dbReference>
<dbReference type="InterPro" id="IPR014227">
    <property type="entry name" value="YtvI-like"/>
</dbReference>
<feature type="transmembrane region" description="Helical" evidence="6">
    <location>
        <begin position="281"/>
        <end position="298"/>
    </location>
</feature>
<feature type="transmembrane region" description="Helical" evidence="6">
    <location>
        <begin position="318"/>
        <end position="340"/>
    </location>
</feature>
<accession>A0A926ISM8</accession>
<evidence type="ECO:0000256" key="6">
    <source>
        <dbReference type="SAM" id="Phobius"/>
    </source>
</evidence>
<protein>
    <submittedName>
        <fullName evidence="7">Sporulation integral membrane protein YtvI</fullName>
    </submittedName>
</protein>
<organism evidence="7 8">
    <name type="scientific">Qingrenia yutianensis</name>
    <dbReference type="NCBI Taxonomy" id="2763676"/>
    <lineage>
        <taxon>Bacteria</taxon>
        <taxon>Bacillati</taxon>
        <taxon>Bacillota</taxon>
        <taxon>Clostridia</taxon>
        <taxon>Eubacteriales</taxon>
        <taxon>Oscillospiraceae</taxon>
        <taxon>Qingrenia</taxon>
    </lineage>
</organism>
<gene>
    <name evidence="7" type="primary">ytvI</name>
    <name evidence="7" type="ORF">H8706_06735</name>
</gene>
<evidence type="ECO:0000256" key="1">
    <source>
        <dbReference type="ARBA" id="ARBA00004141"/>
    </source>
</evidence>
<evidence type="ECO:0000313" key="7">
    <source>
        <dbReference type="EMBL" id="MBC8596564.1"/>
    </source>
</evidence>
<evidence type="ECO:0000256" key="5">
    <source>
        <dbReference type="ARBA" id="ARBA00023136"/>
    </source>
</evidence>
<reference evidence="7" key="1">
    <citation type="submission" date="2020-08" db="EMBL/GenBank/DDBJ databases">
        <title>Genome public.</title>
        <authorList>
            <person name="Liu C."/>
            <person name="Sun Q."/>
        </authorList>
    </citation>
    <scope>NUCLEOTIDE SEQUENCE</scope>
    <source>
        <strain evidence="7">NSJ-50</strain>
    </source>
</reference>
<feature type="transmembrane region" description="Helical" evidence="6">
    <location>
        <begin position="33"/>
        <end position="55"/>
    </location>
</feature>
<dbReference type="EMBL" id="JACRTE010000006">
    <property type="protein sequence ID" value="MBC8596564.1"/>
    <property type="molecule type" value="Genomic_DNA"/>
</dbReference>